<evidence type="ECO:0000256" key="4">
    <source>
        <dbReference type="ARBA" id="ARBA00022840"/>
    </source>
</evidence>
<sequence length="177" mass="19691">MALCFLHGCQPSVIHRDLKPGNLLLTAEGHLKVSDFGLSKIFDANSSDGTYRMTGVTGTLRYMAPEVMRSEAYTEKVDVYSYAFVLWFMCTGERPLMGKVQQDFLDAATRHFDLRPDLEEISYKPLAALMASAWHGIADQRPTAAELVARLRAMQLPNNPKEKACKKRSGAKSCSIS</sequence>
<dbReference type="Gene3D" id="1.10.510.10">
    <property type="entry name" value="Transferase(Phosphotransferase) domain 1"/>
    <property type="match status" value="1"/>
</dbReference>
<proteinExistence type="predicted"/>
<organism evidence="6">
    <name type="scientific">Guillardia theta (strain CCMP2712)</name>
    <name type="common">Cryptophyte</name>
    <dbReference type="NCBI Taxonomy" id="905079"/>
    <lineage>
        <taxon>Eukaryota</taxon>
        <taxon>Cryptophyceae</taxon>
        <taxon>Pyrenomonadales</taxon>
        <taxon>Geminigeraceae</taxon>
        <taxon>Guillardia</taxon>
    </lineage>
</organism>
<reference evidence="7" key="3">
    <citation type="submission" date="2016-03" db="UniProtKB">
        <authorList>
            <consortium name="EnsemblProtists"/>
        </authorList>
    </citation>
    <scope>IDENTIFICATION</scope>
</reference>
<dbReference type="RefSeq" id="XP_005830110.1">
    <property type="nucleotide sequence ID" value="XM_005830053.1"/>
</dbReference>
<dbReference type="InterPro" id="IPR011009">
    <property type="entry name" value="Kinase-like_dom_sf"/>
</dbReference>
<keyword evidence="8" id="KW-1185">Reference proteome</keyword>
<dbReference type="PROSITE" id="PS00108">
    <property type="entry name" value="PROTEIN_KINASE_ST"/>
    <property type="match status" value="1"/>
</dbReference>
<evidence type="ECO:0000259" key="5">
    <source>
        <dbReference type="PROSITE" id="PS50011"/>
    </source>
</evidence>
<dbReference type="EnsemblProtists" id="EKX43130">
    <property type="protein sequence ID" value="EKX43130"/>
    <property type="gene ID" value="GUITHDRAFT_153360"/>
</dbReference>
<dbReference type="InterPro" id="IPR008271">
    <property type="entry name" value="Ser/Thr_kinase_AS"/>
</dbReference>
<dbReference type="SMART" id="SM00220">
    <property type="entry name" value="S_TKc"/>
    <property type="match status" value="1"/>
</dbReference>
<keyword evidence="4" id="KW-0067">ATP-binding</keyword>
<dbReference type="GeneID" id="17299811"/>
<dbReference type="OrthoDB" id="4062651at2759"/>
<dbReference type="PaxDb" id="55529-EKX43130"/>
<protein>
    <recommendedName>
        <fullName evidence="5">Protein kinase domain-containing protein</fullName>
    </recommendedName>
</protein>
<dbReference type="InterPro" id="IPR000719">
    <property type="entry name" value="Prot_kinase_dom"/>
</dbReference>
<gene>
    <name evidence="6" type="ORF">GUITHDRAFT_153360</name>
</gene>
<evidence type="ECO:0000256" key="2">
    <source>
        <dbReference type="ARBA" id="ARBA00022741"/>
    </source>
</evidence>
<dbReference type="PANTHER" id="PTHR44329">
    <property type="entry name" value="SERINE/THREONINE-PROTEIN KINASE TNNI3K-RELATED"/>
    <property type="match status" value="1"/>
</dbReference>
<dbReference type="PROSITE" id="PS50011">
    <property type="entry name" value="PROTEIN_KINASE_DOM"/>
    <property type="match status" value="1"/>
</dbReference>
<keyword evidence="3" id="KW-0418">Kinase</keyword>
<dbReference type="GO" id="GO:0005524">
    <property type="term" value="F:ATP binding"/>
    <property type="evidence" value="ECO:0007669"/>
    <property type="project" value="UniProtKB-KW"/>
</dbReference>
<dbReference type="PANTHER" id="PTHR44329:SF288">
    <property type="entry name" value="MITOGEN-ACTIVATED PROTEIN KINASE KINASE KINASE 20"/>
    <property type="match status" value="1"/>
</dbReference>
<keyword evidence="2" id="KW-0547">Nucleotide-binding</keyword>
<dbReference type="KEGG" id="gtt:GUITHDRAFT_153360"/>
<name>L1J4W1_GUITC</name>
<dbReference type="Proteomes" id="UP000011087">
    <property type="component" value="Unassembled WGS sequence"/>
</dbReference>
<dbReference type="STRING" id="905079.L1J4W1"/>
<feature type="domain" description="Protein kinase" evidence="5">
    <location>
        <begin position="1"/>
        <end position="154"/>
    </location>
</feature>
<dbReference type="Pfam" id="PF00069">
    <property type="entry name" value="Pkinase"/>
    <property type="match status" value="1"/>
</dbReference>
<reference evidence="6 8" key="1">
    <citation type="journal article" date="2012" name="Nature">
        <title>Algal genomes reveal evolutionary mosaicism and the fate of nucleomorphs.</title>
        <authorList>
            <consortium name="DOE Joint Genome Institute"/>
            <person name="Curtis B.A."/>
            <person name="Tanifuji G."/>
            <person name="Burki F."/>
            <person name="Gruber A."/>
            <person name="Irimia M."/>
            <person name="Maruyama S."/>
            <person name="Arias M.C."/>
            <person name="Ball S.G."/>
            <person name="Gile G.H."/>
            <person name="Hirakawa Y."/>
            <person name="Hopkins J.F."/>
            <person name="Kuo A."/>
            <person name="Rensing S.A."/>
            <person name="Schmutz J."/>
            <person name="Symeonidi A."/>
            <person name="Elias M."/>
            <person name="Eveleigh R.J."/>
            <person name="Herman E.K."/>
            <person name="Klute M.J."/>
            <person name="Nakayama T."/>
            <person name="Obornik M."/>
            <person name="Reyes-Prieto A."/>
            <person name="Armbrust E.V."/>
            <person name="Aves S.J."/>
            <person name="Beiko R.G."/>
            <person name="Coutinho P."/>
            <person name="Dacks J.B."/>
            <person name="Durnford D.G."/>
            <person name="Fast N.M."/>
            <person name="Green B.R."/>
            <person name="Grisdale C.J."/>
            <person name="Hempel F."/>
            <person name="Henrissat B."/>
            <person name="Hoppner M.P."/>
            <person name="Ishida K."/>
            <person name="Kim E."/>
            <person name="Koreny L."/>
            <person name="Kroth P.G."/>
            <person name="Liu Y."/>
            <person name="Malik S.B."/>
            <person name="Maier U.G."/>
            <person name="McRose D."/>
            <person name="Mock T."/>
            <person name="Neilson J.A."/>
            <person name="Onodera N.T."/>
            <person name="Poole A.M."/>
            <person name="Pritham E.J."/>
            <person name="Richards T.A."/>
            <person name="Rocap G."/>
            <person name="Roy S.W."/>
            <person name="Sarai C."/>
            <person name="Schaack S."/>
            <person name="Shirato S."/>
            <person name="Slamovits C.H."/>
            <person name="Spencer D.F."/>
            <person name="Suzuki S."/>
            <person name="Worden A.Z."/>
            <person name="Zauner S."/>
            <person name="Barry K."/>
            <person name="Bell C."/>
            <person name="Bharti A.K."/>
            <person name="Crow J.A."/>
            <person name="Grimwood J."/>
            <person name="Kramer R."/>
            <person name="Lindquist E."/>
            <person name="Lucas S."/>
            <person name="Salamov A."/>
            <person name="McFadden G.I."/>
            <person name="Lane C.E."/>
            <person name="Keeling P.J."/>
            <person name="Gray M.W."/>
            <person name="Grigoriev I.V."/>
            <person name="Archibald J.M."/>
        </authorList>
    </citation>
    <scope>NUCLEOTIDE SEQUENCE</scope>
    <source>
        <strain evidence="6 8">CCMP2712</strain>
    </source>
</reference>
<accession>L1J4W1</accession>
<evidence type="ECO:0000256" key="3">
    <source>
        <dbReference type="ARBA" id="ARBA00022777"/>
    </source>
</evidence>
<dbReference type="InterPro" id="IPR051681">
    <property type="entry name" value="Ser/Thr_Kinases-Pseudokinases"/>
</dbReference>
<dbReference type="HOGENOM" id="CLU_000288_7_35_1"/>
<evidence type="ECO:0000313" key="8">
    <source>
        <dbReference type="Proteomes" id="UP000011087"/>
    </source>
</evidence>
<keyword evidence="1" id="KW-0808">Transferase</keyword>
<dbReference type="OMA" id="HATFFTA"/>
<dbReference type="GO" id="GO:0004674">
    <property type="term" value="F:protein serine/threonine kinase activity"/>
    <property type="evidence" value="ECO:0007669"/>
    <property type="project" value="TreeGrafter"/>
</dbReference>
<dbReference type="eggNOG" id="KOG0192">
    <property type="taxonomic scope" value="Eukaryota"/>
</dbReference>
<evidence type="ECO:0000256" key="1">
    <source>
        <dbReference type="ARBA" id="ARBA00022679"/>
    </source>
</evidence>
<reference evidence="8" key="2">
    <citation type="submission" date="2012-11" db="EMBL/GenBank/DDBJ databases">
        <authorList>
            <person name="Kuo A."/>
            <person name="Curtis B.A."/>
            <person name="Tanifuji G."/>
            <person name="Burki F."/>
            <person name="Gruber A."/>
            <person name="Irimia M."/>
            <person name="Maruyama S."/>
            <person name="Arias M.C."/>
            <person name="Ball S.G."/>
            <person name="Gile G.H."/>
            <person name="Hirakawa Y."/>
            <person name="Hopkins J.F."/>
            <person name="Rensing S.A."/>
            <person name="Schmutz J."/>
            <person name="Symeonidi A."/>
            <person name="Elias M."/>
            <person name="Eveleigh R.J."/>
            <person name="Herman E.K."/>
            <person name="Klute M.J."/>
            <person name="Nakayama T."/>
            <person name="Obornik M."/>
            <person name="Reyes-Prieto A."/>
            <person name="Armbrust E.V."/>
            <person name="Aves S.J."/>
            <person name="Beiko R.G."/>
            <person name="Coutinho P."/>
            <person name="Dacks J.B."/>
            <person name="Durnford D.G."/>
            <person name="Fast N.M."/>
            <person name="Green B.R."/>
            <person name="Grisdale C."/>
            <person name="Hempe F."/>
            <person name="Henrissat B."/>
            <person name="Hoppner M.P."/>
            <person name="Ishida K.-I."/>
            <person name="Kim E."/>
            <person name="Koreny L."/>
            <person name="Kroth P.G."/>
            <person name="Liu Y."/>
            <person name="Malik S.-B."/>
            <person name="Maier U.G."/>
            <person name="McRose D."/>
            <person name="Mock T."/>
            <person name="Neilson J.A."/>
            <person name="Onodera N.T."/>
            <person name="Poole A.M."/>
            <person name="Pritham E.J."/>
            <person name="Richards T.A."/>
            <person name="Rocap G."/>
            <person name="Roy S.W."/>
            <person name="Sarai C."/>
            <person name="Schaack S."/>
            <person name="Shirato S."/>
            <person name="Slamovits C.H."/>
            <person name="Spencer D.F."/>
            <person name="Suzuki S."/>
            <person name="Worden A.Z."/>
            <person name="Zauner S."/>
            <person name="Barry K."/>
            <person name="Bell C."/>
            <person name="Bharti A.K."/>
            <person name="Crow J.A."/>
            <person name="Grimwood J."/>
            <person name="Kramer R."/>
            <person name="Lindquist E."/>
            <person name="Lucas S."/>
            <person name="Salamov A."/>
            <person name="McFadden G.I."/>
            <person name="Lane C.E."/>
            <person name="Keeling P.J."/>
            <person name="Gray M.W."/>
            <person name="Grigoriev I.V."/>
            <person name="Archibald J.M."/>
        </authorList>
    </citation>
    <scope>NUCLEOTIDE SEQUENCE</scope>
    <source>
        <strain evidence="8">CCMP2712</strain>
    </source>
</reference>
<evidence type="ECO:0000313" key="6">
    <source>
        <dbReference type="EMBL" id="EKX43130.1"/>
    </source>
</evidence>
<dbReference type="SUPFAM" id="SSF56112">
    <property type="entry name" value="Protein kinase-like (PK-like)"/>
    <property type="match status" value="1"/>
</dbReference>
<dbReference type="AlphaFoldDB" id="L1J4W1"/>
<evidence type="ECO:0000313" key="7">
    <source>
        <dbReference type="EnsemblProtists" id="EKX43130"/>
    </source>
</evidence>
<dbReference type="EMBL" id="JH993012">
    <property type="protein sequence ID" value="EKX43130.1"/>
    <property type="molecule type" value="Genomic_DNA"/>
</dbReference>